<evidence type="ECO:0000313" key="2">
    <source>
        <dbReference type="Proteomes" id="UP001207742"/>
    </source>
</evidence>
<keyword evidence="2" id="KW-1185">Reference proteome</keyword>
<organism evidence="1 2">
    <name type="scientific">Chitinophaga nivalis</name>
    <dbReference type="NCBI Taxonomy" id="2991709"/>
    <lineage>
        <taxon>Bacteria</taxon>
        <taxon>Pseudomonadati</taxon>
        <taxon>Bacteroidota</taxon>
        <taxon>Chitinophagia</taxon>
        <taxon>Chitinophagales</taxon>
        <taxon>Chitinophagaceae</taxon>
        <taxon>Chitinophaga</taxon>
    </lineage>
</organism>
<reference evidence="1 2" key="1">
    <citation type="submission" date="2022-10" db="EMBL/GenBank/DDBJ databases">
        <title>Chitinophaga nivalis PC15 sp. nov., isolated from Pyeongchang county, South Korea.</title>
        <authorList>
            <person name="Trinh H.N."/>
        </authorList>
    </citation>
    <scope>NUCLEOTIDE SEQUENCE [LARGE SCALE GENOMIC DNA]</scope>
    <source>
        <strain evidence="1 2">PC14</strain>
    </source>
</reference>
<sequence length="176" mass="20630">MNTVLFLLHCLVIPIDKPVLICEDTCKVYNIPLDTPFREITWYTEYYNKFKKDNQSEYQLICISIPFDDAPGQVLYYRTENHVGLLEKGTTMDIQKKGFSSIENDHFEKQLGETEKGGFVCICDLNKINIVYSICIVKRKEEIVFQYQGLNMNMLNLKDKERDKLKNTIQLVRSLK</sequence>
<proteinExistence type="predicted"/>
<comment type="caution">
    <text evidence="1">The sequence shown here is derived from an EMBL/GenBank/DDBJ whole genome shotgun (WGS) entry which is preliminary data.</text>
</comment>
<evidence type="ECO:0000313" key="1">
    <source>
        <dbReference type="EMBL" id="MCW3482363.1"/>
    </source>
</evidence>
<accession>A0ABT3IEH7</accession>
<dbReference type="EMBL" id="JAPDNS010000001">
    <property type="protein sequence ID" value="MCW3482363.1"/>
    <property type="molecule type" value="Genomic_DNA"/>
</dbReference>
<dbReference type="RefSeq" id="WP_264726685.1">
    <property type="nucleotide sequence ID" value="NZ_JAPDNR010000001.1"/>
</dbReference>
<name>A0ABT3IEH7_9BACT</name>
<protein>
    <submittedName>
        <fullName evidence="1">Uncharacterized protein</fullName>
    </submittedName>
</protein>
<dbReference type="Proteomes" id="UP001207742">
    <property type="component" value="Unassembled WGS sequence"/>
</dbReference>
<gene>
    <name evidence="1" type="ORF">OL497_00520</name>
</gene>